<keyword evidence="9" id="KW-1185">Reference proteome</keyword>
<dbReference type="InterPro" id="IPR017907">
    <property type="entry name" value="Znf_RING_CS"/>
</dbReference>
<reference evidence="7" key="2">
    <citation type="submission" date="2018-11" db="EMBL/GenBank/DDBJ databases">
        <title>Trombidioid mite genomics.</title>
        <authorList>
            <person name="Dong X."/>
        </authorList>
    </citation>
    <scope>NUCLEOTIDE SEQUENCE</scope>
    <source>
        <strain evidence="7">UoL-WK</strain>
    </source>
</reference>
<dbReference type="Pfam" id="PF13923">
    <property type="entry name" value="zf-C3HC4_2"/>
    <property type="match status" value="1"/>
</dbReference>
<feature type="domain" description="RING-type" evidence="6">
    <location>
        <begin position="8"/>
        <end position="46"/>
    </location>
</feature>
<dbReference type="SUPFAM" id="SSF49599">
    <property type="entry name" value="TRAF domain-like"/>
    <property type="match status" value="1"/>
</dbReference>
<sequence length="287" mass="32574">MGFDVESICYGVLENPKSTTCEHIFCSQCLLQWMGEAMTCRCPICNEIILGSSLRPIPRVLRNMLNNLDVKCEFEASGCNVIVKLEHLNAHISYCAFAPVERRNRAQSEIDMQETREDAHLLPDSRNSANVQTSADDSVSMVEEINTCSVICGLTSFLLIVALFLSAATVGIIFINECNQYPIIPRLLISFGFSVWCFPNRECGIIVILPLVCLASLVILFVVLYFVADLHVVDFQTWWFPHYKFTCDKVVLLYSVWISFNIEYELVLDVLKFIADQLTLKLSQFKK</sequence>
<dbReference type="Gene3D" id="3.30.40.10">
    <property type="entry name" value="Zinc/RING finger domain, C3HC4 (zinc finger)"/>
    <property type="match status" value="2"/>
</dbReference>
<dbReference type="PANTHER" id="PTHR10131:SF157">
    <property type="entry name" value="RECEPTOR-ASSOCIATED FACTOR, PUTATIVE-RELATED"/>
    <property type="match status" value="1"/>
</dbReference>
<dbReference type="EMBL" id="NCKU01001426">
    <property type="protein sequence ID" value="RWS12126.1"/>
    <property type="molecule type" value="Genomic_DNA"/>
</dbReference>
<evidence type="ECO:0000256" key="5">
    <source>
        <dbReference type="SAM" id="Phobius"/>
    </source>
</evidence>
<comment type="caution">
    <text evidence="7">The sequence shown here is derived from an EMBL/GenBank/DDBJ whole genome shotgun (WGS) entry which is preliminary data.</text>
</comment>
<dbReference type="Proteomes" id="UP000285301">
    <property type="component" value="Unassembled WGS sequence"/>
</dbReference>
<evidence type="ECO:0000256" key="1">
    <source>
        <dbReference type="ARBA" id="ARBA00022723"/>
    </source>
</evidence>
<evidence type="ECO:0000256" key="4">
    <source>
        <dbReference type="PROSITE-ProRule" id="PRU00175"/>
    </source>
</evidence>
<organism evidence="7 9">
    <name type="scientific">Dinothrombium tinctorium</name>
    <dbReference type="NCBI Taxonomy" id="1965070"/>
    <lineage>
        <taxon>Eukaryota</taxon>
        <taxon>Metazoa</taxon>
        <taxon>Ecdysozoa</taxon>
        <taxon>Arthropoda</taxon>
        <taxon>Chelicerata</taxon>
        <taxon>Arachnida</taxon>
        <taxon>Acari</taxon>
        <taxon>Acariformes</taxon>
        <taxon>Trombidiformes</taxon>
        <taxon>Prostigmata</taxon>
        <taxon>Anystina</taxon>
        <taxon>Parasitengona</taxon>
        <taxon>Trombidioidea</taxon>
        <taxon>Trombidiidae</taxon>
        <taxon>Dinothrombium</taxon>
    </lineage>
</organism>
<feature type="transmembrane region" description="Helical" evidence="5">
    <location>
        <begin position="181"/>
        <end position="198"/>
    </location>
</feature>
<dbReference type="GO" id="GO:0043122">
    <property type="term" value="P:regulation of canonical NF-kappaB signal transduction"/>
    <property type="evidence" value="ECO:0007669"/>
    <property type="project" value="TreeGrafter"/>
</dbReference>
<evidence type="ECO:0000313" key="9">
    <source>
        <dbReference type="Proteomes" id="UP000285301"/>
    </source>
</evidence>
<reference evidence="7 9" key="1">
    <citation type="journal article" date="2018" name="Gigascience">
        <title>Genomes of trombidid mites reveal novel predicted allergens and laterally-transferred genes associated with secondary metabolism.</title>
        <authorList>
            <person name="Dong X."/>
            <person name="Chaisiri K."/>
            <person name="Xia D."/>
            <person name="Armstrong S.D."/>
            <person name="Fang Y."/>
            <person name="Donnelly M.J."/>
            <person name="Kadowaki T."/>
            <person name="McGarry J.W."/>
            <person name="Darby A.C."/>
            <person name="Makepeace B.L."/>
        </authorList>
    </citation>
    <scope>NUCLEOTIDE SEQUENCE [LARGE SCALE GENOMIC DNA]</scope>
    <source>
        <strain evidence="7">UoL-WK</strain>
    </source>
</reference>
<dbReference type="InterPro" id="IPR001841">
    <property type="entry name" value="Znf_RING"/>
</dbReference>
<keyword evidence="2 4" id="KW-0863">Zinc-finger</keyword>
<evidence type="ECO:0000256" key="3">
    <source>
        <dbReference type="ARBA" id="ARBA00022833"/>
    </source>
</evidence>
<keyword evidence="5" id="KW-0472">Membrane</keyword>
<keyword evidence="1" id="KW-0479">Metal-binding</keyword>
<keyword evidence="3" id="KW-0862">Zinc</keyword>
<evidence type="ECO:0000259" key="6">
    <source>
        <dbReference type="PROSITE" id="PS50089"/>
    </source>
</evidence>
<dbReference type="OrthoDB" id="6477712at2759"/>
<dbReference type="AlphaFoldDB" id="A0A443QIH4"/>
<dbReference type="STRING" id="1965070.A0A443QIH4"/>
<dbReference type="PROSITE" id="PS50089">
    <property type="entry name" value="ZF_RING_2"/>
    <property type="match status" value="1"/>
</dbReference>
<dbReference type="PROSITE" id="PS00518">
    <property type="entry name" value="ZF_RING_1"/>
    <property type="match status" value="1"/>
</dbReference>
<feature type="transmembrane region" description="Helical" evidence="5">
    <location>
        <begin position="205"/>
        <end position="228"/>
    </location>
</feature>
<proteinExistence type="predicted"/>
<evidence type="ECO:0000256" key="2">
    <source>
        <dbReference type="ARBA" id="ARBA00022771"/>
    </source>
</evidence>
<dbReference type="EMBL" id="NCKU01007217">
    <property type="protein sequence ID" value="RWS02809.1"/>
    <property type="molecule type" value="Genomic_DNA"/>
</dbReference>
<dbReference type="PANTHER" id="PTHR10131">
    <property type="entry name" value="TNF RECEPTOR ASSOCIATED FACTOR"/>
    <property type="match status" value="1"/>
</dbReference>
<gene>
    <name evidence="8" type="ORF">B4U79_18021</name>
    <name evidence="7" type="ORF">B4U79_18467</name>
</gene>
<feature type="transmembrane region" description="Helical" evidence="5">
    <location>
        <begin position="150"/>
        <end position="175"/>
    </location>
</feature>
<keyword evidence="5" id="KW-1133">Transmembrane helix</keyword>
<name>A0A443QIH4_9ACAR</name>
<protein>
    <submittedName>
        <fullName evidence="7">E3 ubiquitin-protein ligase NRDP1-like isoform X1</fullName>
    </submittedName>
</protein>
<dbReference type="InterPro" id="IPR013083">
    <property type="entry name" value="Znf_RING/FYVE/PHD"/>
</dbReference>
<keyword evidence="5" id="KW-0812">Transmembrane</keyword>
<evidence type="ECO:0000313" key="8">
    <source>
        <dbReference type="EMBL" id="RWS12126.1"/>
    </source>
</evidence>
<accession>A0A443QIH4</accession>
<dbReference type="SUPFAM" id="SSF57850">
    <property type="entry name" value="RING/U-box"/>
    <property type="match status" value="1"/>
</dbReference>
<evidence type="ECO:0000313" key="7">
    <source>
        <dbReference type="EMBL" id="RWS02809.1"/>
    </source>
</evidence>
<dbReference type="GO" id="GO:0008270">
    <property type="term" value="F:zinc ion binding"/>
    <property type="evidence" value="ECO:0007669"/>
    <property type="project" value="UniProtKB-KW"/>
</dbReference>